<gene>
    <name evidence="3" type="ORF">IQ266_02880</name>
</gene>
<dbReference type="Gene3D" id="3.40.50.2000">
    <property type="entry name" value="Glycogen Phosphorylase B"/>
    <property type="match status" value="2"/>
</dbReference>
<evidence type="ECO:0000313" key="3">
    <source>
        <dbReference type="EMBL" id="MBE9028702.1"/>
    </source>
</evidence>
<keyword evidence="4" id="KW-1185">Reference proteome</keyword>
<name>A0A928VLR4_9CYAN</name>
<dbReference type="SUPFAM" id="SSF53756">
    <property type="entry name" value="UDP-Glycosyltransferase/glycogen phosphorylase"/>
    <property type="match status" value="1"/>
</dbReference>
<dbReference type="Proteomes" id="UP000625316">
    <property type="component" value="Unassembled WGS sequence"/>
</dbReference>
<dbReference type="RefSeq" id="WP_264323525.1">
    <property type="nucleotide sequence ID" value="NZ_JADEXQ010000006.1"/>
</dbReference>
<dbReference type="EMBL" id="JADEXQ010000006">
    <property type="protein sequence ID" value="MBE9028702.1"/>
    <property type="molecule type" value="Genomic_DNA"/>
</dbReference>
<proteinExistence type="predicted"/>
<sequence length="363" mass="39361">MKRVAFFLPNLHGGGAERVAVNLLKGLSEHELALDLVLAKSEGPYLQEVPPTVRIIDLAQTGVMRAVSPLAKYLRQSQPDVLIAHLEHANVAAVLAAKLSGTNTRVVLVEHENPSASTPKVLRGRLVPLFMKFLYPQATAIVSVSQGIAQDLQAQINFAEGQVSTIYNPVVDETLLAKAQADITHPWFQTGEPPVFLSVGRLTEQKRFITLIQAFARLRKHKSARLMILGEGEDRPALEAEIQRLGLTEAVALPGFVDNPYAYMHRASAFVLSSRWEALPTVLIEAMACGCPVVATDCPFGPQEILAAGKYGALVPVGNVAALANSMAQVLTSPQDRAQLQARSLDFSVQTSTQNYLSLFNNI</sequence>
<dbReference type="InterPro" id="IPR001296">
    <property type="entry name" value="Glyco_trans_1"/>
</dbReference>
<dbReference type="CDD" id="cd03811">
    <property type="entry name" value="GT4_GT28_WabH-like"/>
    <property type="match status" value="1"/>
</dbReference>
<dbReference type="InterPro" id="IPR050194">
    <property type="entry name" value="Glycosyltransferase_grp1"/>
</dbReference>
<dbReference type="InterPro" id="IPR028098">
    <property type="entry name" value="Glyco_trans_4-like_N"/>
</dbReference>
<dbReference type="Pfam" id="PF13439">
    <property type="entry name" value="Glyco_transf_4"/>
    <property type="match status" value="1"/>
</dbReference>
<accession>A0A928VLR4</accession>
<evidence type="ECO:0000259" key="2">
    <source>
        <dbReference type="Pfam" id="PF13439"/>
    </source>
</evidence>
<feature type="domain" description="Glycosyl transferase family 1" evidence="1">
    <location>
        <begin position="191"/>
        <end position="341"/>
    </location>
</feature>
<dbReference type="PANTHER" id="PTHR45947:SF3">
    <property type="entry name" value="SULFOQUINOVOSYL TRANSFERASE SQD2"/>
    <property type="match status" value="1"/>
</dbReference>
<comment type="caution">
    <text evidence="3">The sequence shown here is derived from an EMBL/GenBank/DDBJ whole genome shotgun (WGS) entry which is preliminary data.</text>
</comment>
<feature type="domain" description="Glycosyltransferase subfamily 4-like N-terminal" evidence="2">
    <location>
        <begin position="14"/>
        <end position="171"/>
    </location>
</feature>
<dbReference type="PANTHER" id="PTHR45947">
    <property type="entry name" value="SULFOQUINOVOSYL TRANSFERASE SQD2"/>
    <property type="match status" value="1"/>
</dbReference>
<reference evidence="3" key="1">
    <citation type="submission" date="2020-10" db="EMBL/GenBank/DDBJ databases">
        <authorList>
            <person name="Castelo-Branco R."/>
            <person name="Eusebio N."/>
            <person name="Adriana R."/>
            <person name="Vieira A."/>
            <person name="Brugerolle De Fraissinette N."/>
            <person name="Rezende De Castro R."/>
            <person name="Schneider M.P."/>
            <person name="Vasconcelos V."/>
            <person name="Leao P.N."/>
        </authorList>
    </citation>
    <scope>NUCLEOTIDE SEQUENCE</scope>
    <source>
        <strain evidence="3">LEGE 11480</strain>
    </source>
</reference>
<dbReference type="AlphaFoldDB" id="A0A928VLR4"/>
<organism evidence="3 4">
    <name type="scientific">Romeriopsis navalis LEGE 11480</name>
    <dbReference type="NCBI Taxonomy" id="2777977"/>
    <lineage>
        <taxon>Bacteria</taxon>
        <taxon>Bacillati</taxon>
        <taxon>Cyanobacteriota</taxon>
        <taxon>Cyanophyceae</taxon>
        <taxon>Leptolyngbyales</taxon>
        <taxon>Leptolyngbyaceae</taxon>
        <taxon>Romeriopsis</taxon>
        <taxon>Romeriopsis navalis</taxon>
    </lineage>
</organism>
<dbReference type="Pfam" id="PF00534">
    <property type="entry name" value="Glycos_transf_1"/>
    <property type="match status" value="1"/>
</dbReference>
<dbReference type="GO" id="GO:0016757">
    <property type="term" value="F:glycosyltransferase activity"/>
    <property type="evidence" value="ECO:0007669"/>
    <property type="project" value="InterPro"/>
</dbReference>
<evidence type="ECO:0000313" key="4">
    <source>
        <dbReference type="Proteomes" id="UP000625316"/>
    </source>
</evidence>
<evidence type="ECO:0000259" key="1">
    <source>
        <dbReference type="Pfam" id="PF00534"/>
    </source>
</evidence>
<protein>
    <submittedName>
        <fullName evidence="3">Glycosyltransferase</fullName>
    </submittedName>
</protein>